<dbReference type="InterPro" id="IPR006086">
    <property type="entry name" value="XPG-I_dom"/>
</dbReference>
<dbReference type="OrthoDB" id="3005703at2759"/>
<dbReference type="SUPFAM" id="SSF47807">
    <property type="entry name" value="5' to 3' exonuclease, C-terminal subdomain"/>
    <property type="match status" value="1"/>
</dbReference>
<dbReference type="SMART" id="SM00484">
    <property type="entry name" value="XPGI"/>
    <property type="match status" value="1"/>
</dbReference>
<dbReference type="GO" id="GO:0006281">
    <property type="term" value="P:DNA repair"/>
    <property type="evidence" value="ECO:0007669"/>
    <property type="project" value="UniProtKB-ARBA"/>
</dbReference>
<dbReference type="InParanoid" id="A0A409Y3N7"/>
<evidence type="ECO:0000256" key="1">
    <source>
        <dbReference type="SAM" id="MobiDB-lite"/>
    </source>
</evidence>
<dbReference type="InterPro" id="IPR036279">
    <property type="entry name" value="5-3_exonuclease_C_sf"/>
</dbReference>
<accession>A0A409Y3N7</accession>
<dbReference type="PANTHER" id="PTHR11081:SF75">
    <property type="entry name" value="ENDONUCLEASE, PUTATIVE (AFU_ORTHOLOGUE AFUA_3G13260)-RELATED"/>
    <property type="match status" value="1"/>
</dbReference>
<dbReference type="Proteomes" id="UP000284706">
    <property type="component" value="Unassembled WGS sequence"/>
</dbReference>
<gene>
    <name evidence="3" type="ORF">CVT26_002476</name>
</gene>
<feature type="region of interest" description="Disordered" evidence="1">
    <location>
        <begin position="473"/>
        <end position="499"/>
    </location>
</feature>
<organism evidence="3 4">
    <name type="scientific">Gymnopilus dilepis</name>
    <dbReference type="NCBI Taxonomy" id="231916"/>
    <lineage>
        <taxon>Eukaryota</taxon>
        <taxon>Fungi</taxon>
        <taxon>Dikarya</taxon>
        <taxon>Basidiomycota</taxon>
        <taxon>Agaricomycotina</taxon>
        <taxon>Agaricomycetes</taxon>
        <taxon>Agaricomycetidae</taxon>
        <taxon>Agaricales</taxon>
        <taxon>Agaricineae</taxon>
        <taxon>Hymenogastraceae</taxon>
        <taxon>Gymnopilus</taxon>
    </lineage>
</organism>
<dbReference type="EMBL" id="NHYE01001210">
    <property type="protein sequence ID" value="PPQ97664.1"/>
    <property type="molecule type" value="Genomic_DNA"/>
</dbReference>
<keyword evidence="4" id="KW-1185">Reference proteome</keyword>
<dbReference type="InterPro" id="IPR006084">
    <property type="entry name" value="XPG/Rad2"/>
</dbReference>
<protein>
    <recommendedName>
        <fullName evidence="2">XPG-I domain-containing protein</fullName>
    </recommendedName>
</protein>
<dbReference type="Gene3D" id="3.40.50.1010">
    <property type="entry name" value="5'-nuclease"/>
    <property type="match status" value="2"/>
</dbReference>
<dbReference type="AlphaFoldDB" id="A0A409Y3N7"/>
<dbReference type="CDD" id="cd09870">
    <property type="entry name" value="PIN_YEN1"/>
    <property type="match status" value="1"/>
</dbReference>
<dbReference type="SUPFAM" id="SSF88723">
    <property type="entry name" value="PIN domain-like"/>
    <property type="match status" value="1"/>
</dbReference>
<sequence>MNGYCFETRKEKIFKVGIDISIMMTECIAVAKAANLHSSTQGGPIRVLFFRLSKLARLPILAWFVFDGRNRPTYKRGARVSTEDPWWRPLCELLLKLFGFQFSQAPGEAEAELARMNKEGLVDAVMTSDSDAFAFGATCVLKRLPGSGEKYEHFRVYTLDALENEEKVKMSRGGSILFALLSGGDYSDGITGFGPEIAHALAQCGFGDVLLDNILQEAPADHSHYLLKAWKTRLQDELCNNSNGFLPGMRPQLAASLPESFPDMHVLNLYTHPITSWSEGHYGPDIPLKFGRTQEPDLDGIRDFCMTQFGWKDSILCKHLRKSVFEGAFNRMIFSVTRGTTTLNPWTKITLSTLGFVARANLVANCPELSSEQLDNLRSESITVWVPARYCVPTLVEFEREGASNEPRPRAPRRARRTRFNIQFTDLRCTPPPSIYDLADKIPENLDSDDSDELPPVGTAAFHPCFARRGHEDQAAESCSNSSTALNSQAGPSQPGFPVVIDLTGLDDE</sequence>
<name>A0A409Y3N7_9AGAR</name>
<evidence type="ECO:0000259" key="2">
    <source>
        <dbReference type="SMART" id="SM00484"/>
    </source>
</evidence>
<evidence type="ECO:0000313" key="4">
    <source>
        <dbReference type="Proteomes" id="UP000284706"/>
    </source>
</evidence>
<dbReference type="InterPro" id="IPR029060">
    <property type="entry name" value="PIN-like_dom_sf"/>
</dbReference>
<evidence type="ECO:0000313" key="3">
    <source>
        <dbReference type="EMBL" id="PPQ97664.1"/>
    </source>
</evidence>
<reference evidence="3 4" key="1">
    <citation type="journal article" date="2018" name="Evol. Lett.">
        <title>Horizontal gene cluster transfer increased hallucinogenic mushroom diversity.</title>
        <authorList>
            <person name="Reynolds H.T."/>
            <person name="Vijayakumar V."/>
            <person name="Gluck-Thaler E."/>
            <person name="Korotkin H.B."/>
            <person name="Matheny P.B."/>
            <person name="Slot J.C."/>
        </authorList>
    </citation>
    <scope>NUCLEOTIDE SEQUENCE [LARGE SCALE GENOMIC DNA]</scope>
    <source>
        <strain evidence="3 4">SRW20</strain>
    </source>
</reference>
<dbReference type="Pfam" id="PF00867">
    <property type="entry name" value="XPG_I"/>
    <property type="match status" value="1"/>
</dbReference>
<dbReference type="PRINTS" id="PR00853">
    <property type="entry name" value="XPGRADSUPER"/>
</dbReference>
<dbReference type="GO" id="GO:0017108">
    <property type="term" value="F:5'-flap endonuclease activity"/>
    <property type="evidence" value="ECO:0007669"/>
    <property type="project" value="TreeGrafter"/>
</dbReference>
<proteinExistence type="predicted"/>
<dbReference type="PANTHER" id="PTHR11081">
    <property type="entry name" value="FLAP ENDONUCLEASE FAMILY MEMBER"/>
    <property type="match status" value="1"/>
</dbReference>
<feature type="compositionally biased region" description="Polar residues" evidence="1">
    <location>
        <begin position="477"/>
        <end position="492"/>
    </location>
</feature>
<feature type="domain" description="XPG-I" evidence="2">
    <location>
        <begin position="96"/>
        <end position="168"/>
    </location>
</feature>
<dbReference type="STRING" id="231916.A0A409Y3N7"/>
<comment type="caution">
    <text evidence="3">The sequence shown here is derived from an EMBL/GenBank/DDBJ whole genome shotgun (WGS) entry which is preliminary data.</text>
</comment>